<evidence type="ECO:0000313" key="3">
    <source>
        <dbReference type="EMBL" id="CAI5778089.1"/>
    </source>
</evidence>
<gene>
    <name evidence="3" type="ORF">PODLI_1B016997</name>
</gene>
<reference evidence="3" key="1">
    <citation type="submission" date="2022-12" db="EMBL/GenBank/DDBJ databases">
        <authorList>
            <person name="Alioto T."/>
            <person name="Alioto T."/>
            <person name="Gomez Garrido J."/>
        </authorList>
    </citation>
    <scope>NUCLEOTIDE SEQUENCE</scope>
</reference>
<dbReference type="InterPro" id="IPR001394">
    <property type="entry name" value="Peptidase_C19_UCH"/>
</dbReference>
<evidence type="ECO:0000259" key="2">
    <source>
        <dbReference type="PROSITE" id="PS50235"/>
    </source>
</evidence>
<dbReference type="SUPFAM" id="SSF54001">
    <property type="entry name" value="Cysteine proteinases"/>
    <property type="match status" value="1"/>
</dbReference>
<dbReference type="Gene3D" id="3.90.70.10">
    <property type="entry name" value="Cysteine proteinases"/>
    <property type="match status" value="1"/>
</dbReference>
<proteinExistence type="predicted"/>
<evidence type="ECO:0000313" key="4">
    <source>
        <dbReference type="Proteomes" id="UP001178461"/>
    </source>
</evidence>
<dbReference type="InterPro" id="IPR028889">
    <property type="entry name" value="USP"/>
</dbReference>
<name>A0AA35P7Q2_9SAUR</name>
<dbReference type="EMBL" id="OX395131">
    <property type="protein sequence ID" value="CAI5778089.1"/>
    <property type="molecule type" value="Genomic_DNA"/>
</dbReference>
<dbReference type="GO" id="GO:0004843">
    <property type="term" value="F:cysteine-type deubiquitinase activity"/>
    <property type="evidence" value="ECO:0007669"/>
    <property type="project" value="InterPro"/>
</dbReference>
<keyword evidence="1" id="KW-0963">Cytoplasm</keyword>
<dbReference type="Pfam" id="PF00443">
    <property type="entry name" value="UCH"/>
    <property type="match status" value="1"/>
</dbReference>
<keyword evidence="3" id="KW-0378">Hydrolase</keyword>
<dbReference type="GO" id="GO:0016579">
    <property type="term" value="P:protein deubiquitination"/>
    <property type="evidence" value="ECO:0007669"/>
    <property type="project" value="InterPro"/>
</dbReference>
<evidence type="ECO:0000256" key="1">
    <source>
        <dbReference type="ARBA" id="ARBA00022490"/>
    </source>
</evidence>
<dbReference type="AlphaFoldDB" id="A0AA35P7Q2"/>
<dbReference type="Proteomes" id="UP001178461">
    <property type="component" value="Chromosome 6"/>
</dbReference>
<sequence length="590" mass="66607">MFQGVQSLYSTGVLVKESDLFQGQVIFAAMDFAPEKKEAFIVTREICAGRKKIPLGSIGCFVEGKHSKGRIVDMKSRPVIALMSSHIRPLSQHQGALLLTIESPQKRHSLFCNEQLFSSICCLRIHDVLQLRYGRVATVGIVRGFWERRRKPGSGELRMVLIEVELLDPGIIALGNSSSRLKIDASKIVAVSSSITNPIWCKEIGQRSLKKAGSYIMEHLAEDDAEAAWEHDVLQKMEGIMKGIQGHCNSCYLDTTLYSLFSFSSALDGILYSSEVRDATVQQILRQQIVQPLRQHGYVGAENVMNLRRSLRCDSFVTEEKDPEEFLNVLLREVLAVEPLLKIRSDNEVLEYNCYQILAEKDATIKVPIVQQLLEKSLLSYGLKLDEIPSCLILQMPRFGKSYKKFSSVYPSLELDLTDMVEQAPRVCCVCGGEAAHGCSRCQLDSLLHPKLIKLFENLSKPPSHRIGLKHPYKGLGPNSPPTKQYTLDLFAVLCIESSHYVAFVKYGPLRHSWLFFDSMAGTLENEKGTNIPVVKACPQIGDYLAMTPEEFATVDTKQMDAFSRRFFCDAYTFMYQKPQHASYKYWFRN</sequence>
<accession>A0AA35P7Q2</accession>
<dbReference type="PANTHER" id="PTHR11830">
    <property type="entry name" value="40S RIBOSOMAL PROTEIN S3A"/>
    <property type="match status" value="1"/>
</dbReference>
<protein>
    <submittedName>
        <fullName evidence="3">Ubiquitin carboxyl-terminal hydrolase CYLD-like</fullName>
    </submittedName>
</protein>
<organism evidence="3 4">
    <name type="scientific">Podarcis lilfordi</name>
    <name type="common">Lilford's wall lizard</name>
    <dbReference type="NCBI Taxonomy" id="74358"/>
    <lineage>
        <taxon>Eukaryota</taxon>
        <taxon>Metazoa</taxon>
        <taxon>Chordata</taxon>
        <taxon>Craniata</taxon>
        <taxon>Vertebrata</taxon>
        <taxon>Euteleostomi</taxon>
        <taxon>Lepidosauria</taxon>
        <taxon>Squamata</taxon>
        <taxon>Bifurcata</taxon>
        <taxon>Unidentata</taxon>
        <taxon>Episquamata</taxon>
        <taxon>Laterata</taxon>
        <taxon>Lacertibaenia</taxon>
        <taxon>Lacertidae</taxon>
        <taxon>Podarcis</taxon>
    </lineage>
</organism>
<feature type="domain" description="USP" evidence="2">
    <location>
        <begin position="242"/>
        <end position="547"/>
    </location>
</feature>
<dbReference type="InterPro" id="IPR038765">
    <property type="entry name" value="Papain-like_cys_pep_sf"/>
</dbReference>
<keyword evidence="4" id="KW-1185">Reference proteome</keyword>
<dbReference type="PROSITE" id="PS50235">
    <property type="entry name" value="USP_3"/>
    <property type="match status" value="1"/>
</dbReference>